<evidence type="ECO:0000256" key="28">
    <source>
        <dbReference type="SAM" id="SignalP"/>
    </source>
</evidence>
<evidence type="ECO:0000256" key="23">
    <source>
        <dbReference type="ARBA" id="ARBA00050826"/>
    </source>
</evidence>
<dbReference type="InterPro" id="IPR057032">
    <property type="entry name" value="MBTPS1_4th"/>
</dbReference>
<proteinExistence type="inferred from homology"/>
<dbReference type="PROSITE" id="PS51892">
    <property type="entry name" value="SUBTILASE"/>
    <property type="match status" value="1"/>
</dbReference>
<dbReference type="PROSITE" id="PS00137">
    <property type="entry name" value="SUBTILASE_HIS"/>
    <property type="match status" value="1"/>
</dbReference>
<evidence type="ECO:0000256" key="18">
    <source>
        <dbReference type="ARBA" id="ARBA00023136"/>
    </source>
</evidence>
<feature type="domain" description="Membrane-bound transcription factor site-1 protease-like N-terminal" evidence="30">
    <location>
        <begin position="35"/>
        <end position="114"/>
    </location>
</feature>
<keyword evidence="8" id="KW-0812">Transmembrane</keyword>
<evidence type="ECO:0000256" key="25">
    <source>
        <dbReference type="ARBA" id="ARBA00067283"/>
    </source>
</evidence>
<evidence type="ECO:0000256" key="6">
    <source>
        <dbReference type="ARBA" id="ARBA00022553"/>
    </source>
</evidence>
<dbReference type="Pfam" id="PF23001">
    <property type="entry name" value="MBTP1_N"/>
    <property type="match status" value="1"/>
</dbReference>
<evidence type="ECO:0000256" key="15">
    <source>
        <dbReference type="ARBA" id="ARBA00022989"/>
    </source>
</evidence>
<dbReference type="GO" id="GO:0008203">
    <property type="term" value="P:cholesterol metabolic process"/>
    <property type="evidence" value="ECO:0007669"/>
    <property type="project" value="UniProtKB-KW"/>
</dbReference>
<accession>A0A7M5UPR1</accession>
<comment type="cofactor">
    <cofactor evidence="1">
        <name>Ca(2+)</name>
        <dbReference type="ChEBI" id="CHEBI:29108"/>
    </cofactor>
</comment>
<dbReference type="GO" id="GO:0006508">
    <property type="term" value="P:proteolysis"/>
    <property type="evidence" value="ECO:0007669"/>
    <property type="project" value="UniProtKB-KW"/>
</dbReference>
<keyword evidence="34" id="KW-1185">Reference proteome</keyword>
<evidence type="ECO:0000256" key="5">
    <source>
        <dbReference type="ARBA" id="ARBA00022548"/>
    </source>
</evidence>
<dbReference type="InterPro" id="IPR034185">
    <property type="entry name" value="Site-1_peptidase_cat_dom"/>
</dbReference>
<dbReference type="Proteomes" id="UP000594262">
    <property type="component" value="Unplaced"/>
</dbReference>
<dbReference type="PROSITE" id="PS00138">
    <property type="entry name" value="SUBTILASE_SER"/>
    <property type="match status" value="1"/>
</dbReference>
<evidence type="ECO:0000256" key="19">
    <source>
        <dbReference type="ARBA" id="ARBA00023145"/>
    </source>
</evidence>
<dbReference type="Pfam" id="PF23094">
    <property type="entry name" value="MBTPS1_3rd"/>
    <property type="match status" value="1"/>
</dbReference>
<dbReference type="PANTHER" id="PTHR43806:SF7">
    <property type="entry name" value="MEMBRANE-BOUND TRANSCRIPTION FACTOR SITE-1 PROTEASE"/>
    <property type="match status" value="1"/>
</dbReference>
<dbReference type="Gene3D" id="3.40.50.200">
    <property type="entry name" value="Peptidase S8/S53 domain"/>
    <property type="match status" value="1"/>
</dbReference>
<evidence type="ECO:0000256" key="24">
    <source>
        <dbReference type="ARBA" id="ARBA00066596"/>
    </source>
</evidence>
<feature type="domain" description="MBTPS1 third" evidence="32">
    <location>
        <begin position="464"/>
        <end position="593"/>
    </location>
</feature>
<dbReference type="PRINTS" id="PR00723">
    <property type="entry name" value="SUBTILISIN"/>
</dbReference>
<protein>
    <recommendedName>
        <fullName evidence="25">Membrane-bound transcription factor site-1 protease</fullName>
        <ecNumber evidence="24">3.4.21.112</ecNumber>
    </recommendedName>
    <alternativeName>
        <fullName evidence="26">Endopeptidase S1P</fullName>
    </alternativeName>
</protein>
<feature type="signal peptide" evidence="28">
    <location>
        <begin position="1"/>
        <end position="23"/>
    </location>
</feature>
<dbReference type="OrthoDB" id="1740355at2759"/>
<evidence type="ECO:0000256" key="22">
    <source>
        <dbReference type="ARBA" id="ARBA00023221"/>
    </source>
</evidence>
<evidence type="ECO:0000256" key="3">
    <source>
        <dbReference type="ARBA" id="ARBA00004194"/>
    </source>
</evidence>
<feature type="chain" id="PRO_5029470653" description="Membrane-bound transcription factor site-1 protease" evidence="28">
    <location>
        <begin position="24"/>
        <end position="878"/>
    </location>
</feature>
<evidence type="ECO:0000256" key="1">
    <source>
        <dbReference type="ARBA" id="ARBA00001913"/>
    </source>
</evidence>
<keyword evidence="16" id="KW-0333">Golgi apparatus</keyword>
<evidence type="ECO:0000256" key="7">
    <source>
        <dbReference type="ARBA" id="ARBA00022670"/>
    </source>
</evidence>
<dbReference type="InterPro" id="IPR057060">
    <property type="entry name" value="MBTPS1_3rd"/>
</dbReference>
<keyword evidence="10 27" id="KW-0378">Hydrolase</keyword>
<keyword evidence="18" id="KW-0472">Membrane</keyword>
<dbReference type="InterPro" id="IPR000209">
    <property type="entry name" value="Peptidase_S8/S53_dom"/>
</dbReference>
<dbReference type="InterPro" id="IPR022398">
    <property type="entry name" value="Peptidase_S8_His-AS"/>
</dbReference>
<keyword evidence="20" id="KW-1207">Sterol metabolism</keyword>
<feature type="active site" description="Charge relay system" evidence="27">
    <location>
        <position position="196"/>
    </location>
</feature>
<dbReference type="Pfam" id="PF23090">
    <property type="entry name" value="MBTPS1_4th"/>
    <property type="match status" value="1"/>
</dbReference>
<evidence type="ECO:0000256" key="17">
    <source>
        <dbReference type="ARBA" id="ARBA00023098"/>
    </source>
</evidence>
<keyword evidence="13 27" id="KW-0720">Serine protease</keyword>
<dbReference type="GO" id="GO:0005789">
    <property type="term" value="C:endoplasmic reticulum membrane"/>
    <property type="evidence" value="ECO:0007669"/>
    <property type="project" value="UniProtKB-SubCell"/>
</dbReference>
<dbReference type="InterPro" id="IPR050131">
    <property type="entry name" value="Peptidase_S8_subtilisin-like"/>
</dbReference>
<dbReference type="PANTHER" id="PTHR43806">
    <property type="entry name" value="PEPTIDASE S8"/>
    <property type="match status" value="1"/>
</dbReference>
<evidence type="ECO:0000256" key="13">
    <source>
        <dbReference type="ARBA" id="ARBA00022825"/>
    </source>
</evidence>
<sequence>MTKNIPRCLAFLMLVCLWNETSSSIEKSFEYNIAIVPNEFIVKFSGYHNTDQYYPLLTNLLAKFSQKSWKVVERSNPGSQYPSDFSLLKIWNETDDILQELRSSQVVKSVAQQKKVTRRLKNVNPYHADHPIEDEDKKEPGNLKRSKLDLNSDQILNHKSRKILRTIPRQITHALQANSLWLLGHKGKGVKVAIFDTGLPKSHPHFKTVKDRTDWTDEKKFNDDVGHGTFVSGVIASDRDCKGFAPEADLFIFRVFTSKQVSYTSWFLDAFNYAILKKINVLNLSIGGPDFMDKPFVEKVWELTANNVIMVSAIGNDGPLYGTLNNPADQMDVIGVGGIDFDDHIASFSSRGMTTWELPSGYGRIKPDIVTYGTAVRGSNLKGGCRTLSGTSVASPVVAGAVTLLISSVLHKNVSINPASVKQALISSAHRLQGANMFEQGHGKLDLLRAYKSLSHYKPHASASPSYIDLTECPYMWPYCTQPVYHGAMPIVVNVTILNGMGVTGQIKGQPLWEPYSKDHGHMIELSFTYPDRFWPWSGYFAVHISASKKASEWNGIAKGIITFNVTSPPEVEGGQEQISSISIPLKVKIIPTPPKSKRILWDQYHNLRYPSGYFPRDNLKTIKNPLDWNADHIHTNYKDLYTHLRNKGYYVEVLGTPFTCFDASNYGVLILPDLEEEYFPDELLKLYNDVVKHKLSLIVLADWYNKEVMKKIQFFDENTRKWWVPQTGGANVPALNELLSKWGISLTSEVYRGDITLDGKKVLYSSGTSIGKFPSNGIIIEAEKLVDQAAEVLTGETDSKARVPVLGFYQPQDEPHAGRIVVYGDSNCFDSAQNERDCFWLMDKFLNYTLDFSDAPFKGTQEHFHSDESDLPTRLEG</sequence>
<dbReference type="InterPro" id="IPR036852">
    <property type="entry name" value="Peptidase_S8/S53_dom_sf"/>
</dbReference>
<keyword evidence="11" id="KW-0068">Autocatalytic cleavage</keyword>
<reference evidence="33" key="1">
    <citation type="submission" date="2021-01" db="UniProtKB">
        <authorList>
            <consortium name="EnsemblMetazoa"/>
        </authorList>
    </citation>
    <scope>IDENTIFICATION</scope>
</reference>
<dbReference type="SUPFAM" id="SSF52743">
    <property type="entry name" value="Subtilisin-like"/>
    <property type="match status" value="1"/>
</dbReference>
<organism evidence="33 34">
    <name type="scientific">Clytia hemisphaerica</name>
    <dbReference type="NCBI Taxonomy" id="252671"/>
    <lineage>
        <taxon>Eukaryota</taxon>
        <taxon>Metazoa</taxon>
        <taxon>Cnidaria</taxon>
        <taxon>Hydrozoa</taxon>
        <taxon>Hydroidolina</taxon>
        <taxon>Leptothecata</taxon>
        <taxon>Obeliida</taxon>
        <taxon>Clytiidae</taxon>
        <taxon>Clytia</taxon>
    </lineage>
</organism>
<keyword evidence="15" id="KW-1133">Transmembrane helix</keyword>
<dbReference type="Pfam" id="PF00082">
    <property type="entry name" value="Peptidase_S8"/>
    <property type="match status" value="1"/>
</dbReference>
<keyword evidence="7 27" id="KW-0645">Protease</keyword>
<evidence type="ECO:0000256" key="2">
    <source>
        <dbReference type="ARBA" id="ARBA00004115"/>
    </source>
</evidence>
<dbReference type="InterPro" id="IPR023828">
    <property type="entry name" value="Peptidase_S8_Ser-AS"/>
</dbReference>
<comment type="catalytic activity">
    <reaction evidence="23">
        <text>Processes precursors containing basic and hydrophobic/aliphatic residues at P4 and P2, respectively, with a relatively relaxed acceptance of amino acids at P1 and P3.</text>
        <dbReference type="EC" id="3.4.21.112"/>
    </reaction>
</comment>
<feature type="active site" description="Charge relay system" evidence="27">
    <location>
        <position position="392"/>
    </location>
</feature>
<dbReference type="EC" id="3.4.21.112" evidence="24"/>
<evidence type="ECO:0000256" key="26">
    <source>
        <dbReference type="ARBA" id="ARBA00081324"/>
    </source>
</evidence>
<evidence type="ECO:0000256" key="21">
    <source>
        <dbReference type="ARBA" id="ARBA00023180"/>
    </source>
</evidence>
<evidence type="ECO:0000256" key="4">
    <source>
        <dbReference type="ARBA" id="ARBA00011073"/>
    </source>
</evidence>
<dbReference type="GO" id="GO:0000139">
    <property type="term" value="C:Golgi membrane"/>
    <property type="evidence" value="ECO:0007669"/>
    <property type="project" value="UniProtKB-SubCell"/>
</dbReference>
<keyword evidence="14" id="KW-0106">Calcium</keyword>
<feature type="domain" description="Peptidase S8/S53" evidence="29">
    <location>
        <begin position="187"/>
        <end position="443"/>
    </location>
</feature>
<evidence type="ECO:0000256" key="12">
    <source>
        <dbReference type="ARBA" id="ARBA00022824"/>
    </source>
</evidence>
<evidence type="ECO:0000259" key="32">
    <source>
        <dbReference type="Pfam" id="PF23094"/>
    </source>
</evidence>
<comment type="similarity">
    <text evidence="4 27">Belongs to the peptidase S8 family.</text>
</comment>
<keyword evidence="19" id="KW-0865">Zymogen</keyword>
<name>A0A7M5UPR1_9CNID</name>
<dbReference type="AlphaFoldDB" id="A0A7M5UPR1"/>
<dbReference type="InterPro" id="IPR015500">
    <property type="entry name" value="Peptidase_S8_subtilisin-rel"/>
</dbReference>
<evidence type="ECO:0000256" key="16">
    <source>
        <dbReference type="ARBA" id="ARBA00023034"/>
    </source>
</evidence>
<evidence type="ECO:0000256" key="10">
    <source>
        <dbReference type="ARBA" id="ARBA00022801"/>
    </source>
</evidence>
<dbReference type="EnsemblMetazoa" id="CLYHEMT002237.1">
    <property type="protein sequence ID" value="CLYHEMP002237.1"/>
    <property type="gene ID" value="CLYHEMG002237"/>
</dbReference>
<keyword evidence="17" id="KW-0443">Lipid metabolism</keyword>
<comment type="subcellular location">
    <subcellularLocation>
        <location evidence="2">Endoplasmic reticulum membrane</location>
        <topology evidence="2">Single-pass type I membrane protein</topology>
    </subcellularLocation>
    <subcellularLocation>
        <location evidence="3">Golgi apparatus membrane</location>
        <topology evidence="3">Single-pass membrane protein</topology>
    </subcellularLocation>
</comment>
<feature type="active site" description="Charge relay system" evidence="27">
    <location>
        <position position="227"/>
    </location>
</feature>
<dbReference type="CDD" id="cd07479">
    <property type="entry name" value="Peptidases_S8_SKI-1_like"/>
    <property type="match status" value="1"/>
</dbReference>
<evidence type="ECO:0000256" key="20">
    <source>
        <dbReference type="ARBA" id="ARBA00023166"/>
    </source>
</evidence>
<evidence type="ECO:0000256" key="8">
    <source>
        <dbReference type="ARBA" id="ARBA00022692"/>
    </source>
</evidence>
<keyword evidence="9 28" id="KW-0732">Signal</keyword>
<dbReference type="GO" id="GO:0004252">
    <property type="term" value="F:serine-type endopeptidase activity"/>
    <property type="evidence" value="ECO:0007669"/>
    <property type="project" value="UniProtKB-UniRule"/>
</dbReference>
<keyword evidence="22" id="KW-0753">Steroid metabolism</keyword>
<evidence type="ECO:0000256" key="14">
    <source>
        <dbReference type="ARBA" id="ARBA00022837"/>
    </source>
</evidence>
<evidence type="ECO:0000256" key="9">
    <source>
        <dbReference type="ARBA" id="ARBA00022729"/>
    </source>
</evidence>
<keyword evidence="6" id="KW-0597">Phosphoprotein</keyword>
<evidence type="ECO:0000313" key="34">
    <source>
        <dbReference type="Proteomes" id="UP000594262"/>
    </source>
</evidence>
<dbReference type="FunFam" id="3.40.50.200:FF:000008">
    <property type="entry name" value="Membrane-bound transcription factor site-1 protease preproprotein"/>
    <property type="match status" value="1"/>
</dbReference>
<keyword evidence="5" id="KW-0153">Cholesterol metabolism</keyword>
<evidence type="ECO:0000259" key="30">
    <source>
        <dbReference type="Pfam" id="PF23001"/>
    </source>
</evidence>
<keyword evidence="21" id="KW-0325">Glycoprotein</keyword>
<feature type="domain" description="MBTPS1 fourth" evidence="31">
    <location>
        <begin position="594"/>
        <end position="851"/>
    </location>
</feature>
<dbReference type="InterPro" id="IPR055143">
    <property type="entry name" value="MBTP1_N"/>
</dbReference>
<evidence type="ECO:0000259" key="31">
    <source>
        <dbReference type="Pfam" id="PF23090"/>
    </source>
</evidence>
<evidence type="ECO:0000313" key="33">
    <source>
        <dbReference type="EnsemblMetazoa" id="CLYHEMP002237.1"/>
    </source>
</evidence>
<evidence type="ECO:0000256" key="11">
    <source>
        <dbReference type="ARBA" id="ARBA00022813"/>
    </source>
</evidence>
<keyword evidence="12" id="KW-0256">Endoplasmic reticulum</keyword>
<evidence type="ECO:0000256" key="27">
    <source>
        <dbReference type="PROSITE-ProRule" id="PRU01240"/>
    </source>
</evidence>
<evidence type="ECO:0000259" key="29">
    <source>
        <dbReference type="Pfam" id="PF00082"/>
    </source>
</evidence>